<dbReference type="EMBL" id="JAANOU010000001">
    <property type="protein sequence ID" value="NIH78427.1"/>
    <property type="molecule type" value="Genomic_DNA"/>
</dbReference>
<accession>A0ABX0SR73</accession>
<gene>
    <name evidence="1" type="ORF">FHX46_000957</name>
</gene>
<organism evidence="1 2">
    <name type="scientific">Amycolatopsis viridis</name>
    <dbReference type="NCBI Taxonomy" id="185678"/>
    <lineage>
        <taxon>Bacteria</taxon>
        <taxon>Bacillati</taxon>
        <taxon>Actinomycetota</taxon>
        <taxon>Actinomycetes</taxon>
        <taxon>Pseudonocardiales</taxon>
        <taxon>Pseudonocardiaceae</taxon>
        <taxon>Amycolatopsis</taxon>
    </lineage>
</organism>
<evidence type="ECO:0000313" key="1">
    <source>
        <dbReference type="EMBL" id="NIH78427.1"/>
    </source>
</evidence>
<dbReference type="Proteomes" id="UP000754495">
    <property type="component" value="Unassembled WGS sequence"/>
</dbReference>
<comment type="caution">
    <text evidence="1">The sequence shown here is derived from an EMBL/GenBank/DDBJ whole genome shotgun (WGS) entry which is preliminary data.</text>
</comment>
<keyword evidence="2" id="KW-1185">Reference proteome</keyword>
<evidence type="ECO:0000313" key="2">
    <source>
        <dbReference type="Proteomes" id="UP000754495"/>
    </source>
</evidence>
<name>A0ABX0SR73_9PSEU</name>
<protein>
    <submittedName>
        <fullName evidence="1">Uncharacterized protein</fullName>
    </submittedName>
</protein>
<proteinExistence type="predicted"/>
<reference evidence="1 2" key="1">
    <citation type="submission" date="2020-03" db="EMBL/GenBank/DDBJ databases">
        <title>Sequencing the genomes of 1000 actinobacteria strains.</title>
        <authorList>
            <person name="Klenk H.-P."/>
        </authorList>
    </citation>
    <scope>NUCLEOTIDE SEQUENCE [LARGE SCALE GENOMIC DNA]</scope>
    <source>
        <strain evidence="1 2">DSM 45668</strain>
    </source>
</reference>
<sequence length="57" mass="6590">MERGLRIPITEGYPLVASGVDTLFTQVARTFRRIPDHLVDRRRSEAEVTLIHEGRTR</sequence>